<feature type="domain" description="Helitron helicase-like" evidence="2">
    <location>
        <begin position="337"/>
        <end position="548"/>
    </location>
</feature>
<evidence type="ECO:0000256" key="1">
    <source>
        <dbReference type="SAM" id="MobiDB-lite"/>
    </source>
</evidence>
<feature type="non-terminal residue" evidence="3">
    <location>
        <position position="1"/>
    </location>
</feature>
<sequence>MSQGRLPPRSLANDMFTGYAPERLYTEQATIMEMICASPCITTLVCMTMETRYRSEAMPLEGQAHMARHRLGARGNALTFPLAWEDLLRHLQDHNDGPDAEGLPEPPLLPRSGRELAADKLPENGVPPEVLKVIGEIDDAAEDRLQPQKAATPCDGRQQDLAAAGAIFAAQRARAIVPEGHSVDRDDQNAVSKATLDDLHRQMTSKTNTPEKAAQTFEPLYFATAFCFLFKHGTACPDVWRPSTFSEVALTRRARDPEAPVINVQEWAAAMQRRVEAQFRRDWTFGFTLWNYLFRTMVNKSRNAFMHVDASSSVDNLTILRAVNEIYKHLQSGQYRDINGDLKPVGGVLSRLHFVDGLSDMANKVLNNCEARTRHIPGTHEVRTTMRHQTHSYRVSHGLSVFVTFSPSERDSALMLRLARVRRTDPSLIHDGSRSLQAKDKPALDVEFFRLSPEALAAELPPYDERRAALARDPLACLEGFRTLVLLTLRHIFGVRFCPRCPDCAVSDTPCTDAFGSNATACGGVLGRVDAIYGSIEAQKSGVLHAHMQLFIQCLHQFAPLGDLAAAGSERIRALLQRYSSYTAHVRRSVYCDPTAWQRKRAETEAEWPEYRSSTLALSRPAYQSDAALDAASWRQRFLAEDVEQLQQLKQHH</sequence>
<organism evidence="3 4">
    <name type="scientific">Symbiodinium necroappetens</name>
    <dbReference type="NCBI Taxonomy" id="1628268"/>
    <lineage>
        <taxon>Eukaryota</taxon>
        <taxon>Sar</taxon>
        <taxon>Alveolata</taxon>
        <taxon>Dinophyceae</taxon>
        <taxon>Suessiales</taxon>
        <taxon>Symbiodiniaceae</taxon>
        <taxon>Symbiodinium</taxon>
    </lineage>
</organism>
<dbReference type="AlphaFoldDB" id="A0A813ASV0"/>
<protein>
    <submittedName>
        <fullName evidence="3">Pfh1 protein</fullName>
    </submittedName>
</protein>
<dbReference type="OrthoDB" id="432234at2759"/>
<dbReference type="EMBL" id="CAJNJA010063204">
    <property type="protein sequence ID" value="CAE7878855.1"/>
    <property type="molecule type" value="Genomic_DNA"/>
</dbReference>
<evidence type="ECO:0000313" key="3">
    <source>
        <dbReference type="EMBL" id="CAE7878855.1"/>
    </source>
</evidence>
<evidence type="ECO:0000313" key="4">
    <source>
        <dbReference type="Proteomes" id="UP000601435"/>
    </source>
</evidence>
<proteinExistence type="predicted"/>
<reference evidence="3" key="1">
    <citation type="submission" date="2021-02" db="EMBL/GenBank/DDBJ databases">
        <authorList>
            <person name="Dougan E. K."/>
            <person name="Rhodes N."/>
            <person name="Thang M."/>
            <person name="Chan C."/>
        </authorList>
    </citation>
    <scope>NUCLEOTIDE SEQUENCE</scope>
</reference>
<keyword evidence="4" id="KW-1185">Reference proteome</keyword>
<dbReference type="Pfam" id="PF14214">
    <property type="entry name" value="Helitron_like_N"/>
    <property type="match status" value="1"/>
</dbReference>
<feature type="region of interest" description="Disordered" evidence="1">
    <location>
        <begin position="93"/>
        <end position="112"/>
    </location>
</feature>
<gene>
    <name evidence="3" type="primary">pfh1</name>
    <name evidence="3" type="ORF">SNEC2469_LOCUS28760</name>
</gene>
<evidence type="ECO:0000259" key="2">
    <source>
        <dbReference type="Pfam" id="PF14214"/>
    </source>
</evidence>
<dbReference type="InterPro" id="IPR025476">
    <property type="entry name" value="Helitron_helicase-like"/>
</dbReference>
<accession>A0A813ASV0</accession>
<comment type="caution">
    <text evidence="3">The sequence shown here is derived from an EMBL/GenBank/DDBJ whole genome shotgun (WGS) entry which is preliminary data.</text>
</comment>
<dbReference type="Proteomes" id="UP000601435">
    <property type="component" value="Unassembled WGS sequence"/>
</dbReference>
<name>A0A813ASV0_9DINO</name>